<keyword evidence="1" id="KW-0808">Transferase</keyword>
<dbReference type="Proteomes" id="UP000274920">
    <property type="component" value="Unassembled WGS sequence"/>
</dbReference>
<dbReference type="SUPFAM" id="SSF51161">
    <property type="entry name" value="Trimeric LpxA-like enzymes"/>
    <property type="match status" value="1"/>
</dbReference>
<keyword evidence="2" id="KW-1185">Reference proteome</keyword>
<dbReference type="CDD" id="cd04647">
    <property type="entry name" value="LbH_MAT_like"/>
    <property type="match status" value="1"/>
</dbReference>
<dbReference type="GO" id="GO:0016746">
    <property type="term" value="F:acyltransferase activity"/>
    <property type="evidence" value="ECO:0007669"/>
    <property type="project" value="UniProtKB-KW"/>
</dbReference>
<dbReference type="AlphaFoldDB" id="A0A3R8JNM4"/>
<dbReference type="RefSeq" id="WP_125127948.1">
    <property type="nucleotide sequence ID" value="NZ_RHJS01000002.1"/>
</dbReference>
<dbReference type="PANTHER" id="PTHR23416:SF78">
    <property type="entry name" value="LIPOPOLYSACCHARIDE BIOSYNTHESIS O-ACETYL TRANSFERASE WBBJ-RELATED"/>
    <property type="match status" value="1"/>
</dbReference>
<dbReference type="EMBL" id="RHJS01000002">
    <property type="protein sequence ID" value="RRK32483.1"/>
    <property type="molecule type" value="Genomic_DNA"/>
</dbReference>
<reference evidence="1" key="1">
    <citation type="submission" date="2018-10" db="EMBL/GenBank/DDBJ databases">
        <title>Schaedlerella arabinophila gen. nov. sp. nov., isolated from the mouse intestinal tract and comparative analysis with the genome of the closely related altered Schaedler flora strain ASF502.</title>
        <authorList>
            <person name="Miyake S."/>
            <person name="Soh M."/>
            <person name="Seedorf H."/>
        </authorList>
    </citation>
    <scope>NUCLEOTIDE SEQUENCE [LARGE SCALE GENOMIC DNA]</scope>
    <source>
        <strain evidence="1">DSM 106076</strain>
    </source>
</reference>
<dbReference type="PANTHER" id="PTHR23416">
    <property type="entry name" value="SIALIC ACID SYNTHASE-RELATED"/>
    <property type="match status" value="1"/>
</dbReference>
<gene>
    <name evidence="1" type="ORF">EBB54_14775</name>
</gene>
<dbReference type="InterPro" id="IPR051159">
    <property type="entry name" value="Hexapeptide_acetyltransf"/>
</dbReference>
<dbReference type="Pfam" id="PF14602">
    <property type="entry name" value="Hexapep_2"/>
    <property type="match status" value="1"/>
</dbReference>
<proteinExistence type="predicted"/>
<comment type="caution">
    <text evidence="1">The sequence shown here is derived from an EMBL/GenBank/DDBJ whole genome shotgun (WGS) entry which is preliminary data.</text>
</comment>
<evidence type="ECO:0000313" key="1">
    <source>
        <dbReference type="EMBL" id="RRK32483.1"/>
    </source>
</evidence>
<dbReference type="InterPro" id="IPR011004">
    <property type="entry name" value="Trimer_LpxA-like_sf"/>
</dbReference>
<keyword evidence="1" id="KW-0012">Acyltransferase</keyword>
<organism evidence="1 2">
    <name type="scientific">Schaedlerella arabinosiphila</name>
    <dbReference type="NCBI Taxonomy" id="2044587"/>
    <lineage>
        <taxon>Bacteria</taxon>
        <taxon>Bacillati</taxon>
        <taxon>Bacillota</taxon>
        <taxon>Clostridia</taxon>
        <taxon>Lachnospirales</taxon>
        <taxon>Lachnospiraceae</taxon>
        <taxon>Schaedlerella</taxon>
    </lineage>
</organism>
<dbReference type="InterPro" id="IPR001451">
    <property type="entry name" value="Hexapep"/>
</dbReference>
<accession>A0A3R8JNM4</accession>
<dbReference type="Gene3D" id="2.160.10.10">
    <property type="entry name" value="Hexapeptide repeat proteins"/>
    <property type="match status" value="1"/>
</dbReference>
<evidence type="ECO:0000313" key="2">
    <source>
        <dbReference type="Proteomes" id="UP000274920"/>
    </source>
</evidence>
<protein>
    <submittedName>
        <fullName evidence="1">Acyltransferase</fullName>
    </submittedName>
</protein>
<name>A0A3R8JNM4_9FIRM</name>
<sequence length="183" mass="20111">MKKIINMCDKLINQVMSLIDNSYKDFGNKSKVIKPMRVIGKKYITIGKNVIINNGIRLEAIDKWLDETYDPEIIINDGVAIGQNCHITAANRIFIGRGSSIMPDVLITDIEHMYIQGKSLSETNIEVGLVEIGEFVTIGMGARIIGHRKLHIGDNAVIGANSVVTKDIPDNTVAVGVPARIIK</sequence>